<proteinExistence type="predicted"/>
<accession>A0AAJ4Z864</accession>
<evidence type="ECO:0000313" key="2">
    <source>
        <dbReference type="Proteomes" id="UP000254589"/>
    </source>
</evidence>
<name>A0AAJ4Z864_PANPU</name>
<comment type="caution">
    <text evidence="1">The sequence shown here is derived from an EMBL/GenBank/DDBJ whole genome shotgun (WGS) entry which is preliminary data.</text>
</comment>
<dbReference type="Proteomes" id="UP000254589">
    <property type="component" value="Unassembled WGS sequence"/>
</dbReference>
<evidence type="ECO:0000313" key="1">
    <source>
        <dbReference type="EMBL" id="SUA88604.1"/>
    </source>
</evidence>
<sequence>MSLDPIKTLFHGGFGDLRVTTASPSQYRPGSMANLAGVKSAARECIYSADDYEVIKKLDRENSNLSKINKIIENIGPDTIVRLKKNASNGEGGVFKGESGVLKKLVFLCRYNKERKAAVGNLGAPGNINRISAAQAKSILEEKIVDLNARLICSYAKRQTENIHAIWEAR</sequence>
<organism evidence="1 2">
    <name type="scientific">Pandoraea pulmonicola</name>
    <dbReference type="NCBI Taxonomy" id="93221"/>
    <lineage>
        <taxon>Bacteria</taxon>
        <taxon>Pseudomonadati</taxon>
        <taxon>Pseudomonadota</taxon>
        <taxon>Betaproteobacteria</taxon>
        <taxon>Burkholderiales</taxon>
        <taxon>Burkholderiaceae</taxon>
        <taxon>Pandoraea</taxon>
    </lineage>
</organism>
<dbReference type="EMBL" id="UGSJ01000001">
    <property type="protein sequence ID" value="SUA88604.1"/>
    <property type="molecule type" value="Genomic_DNA"/>
</dbReference>
<dbReference type="RefSeq" id="WP_147284499.1">
    <property type="nucleotide sequence ID" value="NZ_CP010310.2"/>
</dbReference>
<protein>
    <submittedName>
        <fullName evidence="1">Uncharacterized protein</fullName>
    </submittedName>
</protein>
<reference evidence="1 2" key="1">
    <citation type="submission" date="2018-06" db="EMBL/GenBank/DDBJ databases">
        <authorList>
            <consortium name="Pathogen Informatics"/>
            <person name="Doyle S."/>
        </authorList>
    </citation>
    <scope>NUCLEOTIDE SEQUENCE [LARGE SCALE GENOMIC DNA]</scope>
    <source>
        <strain evidence="1 2">NCTC13159</strain>
    </source>
</reference>
<dbReference type="AlphaFoldDB" id="A0AAJ4Z864"/>
<gene>
    <name evidence="1" type="ORF">NCTC13159_00053</name>
</gene>